<dbReference type="PANTHER" id="PTHR42939:SF1">
    <property type="entry name" value="ABC TRANSPORTER ATP-BINDING PROTEIN ALBC-RELATED"/>
    <property type="match status" value="1"/>
</dbReference>
<dbReference type="EMBL" id="CP032514">
    <property type="protein sequence ID" value="AYD89996.1"/>
    <property type="molecule type" value="Genomic_DNA"/>
</dbReference>
<dbReference type="InterPro" id="IPR003439">
    <property type="entry name" value="ABC_transporter-like_ATP-bd"/>
</dbReference>
<name>A0ABM6Z4B6_9ACTO</name>
<dbReference type="RefSeq" id="WP_119836034.1">
    <property type="nucleotide sequence ID" value="NZ_CP032514.1"/>
</dbReference>
<gene>
    <name evidence="5" type="ORF">D5R93_08105</name>
</gene>
<dbReference type="InterPro" id="IPR051782">
    <property type="entry name" value="ABC_Transporter_VariousFunc"/>
</dbReference>
<dbReference type="GO" id="GO:0005524">
    <property type="term" value="F:ATP binding"/>
    <property type="evidence" value="ECO:0007669"/>
    <property type="project" value="UniProtKB-KW"/>
</dbReference>
<protein>
    <submittedName>
        <fullName evidence="5">ATP-binding cassette domain-containing protein</fullName>
    </submittedName>
</protein>
<proteinExistence type="predicted"/>
<feature type="domain" description="ABC transporter" evidence="4">
    <location>
        <begin position="2"/>
        <end position="226"/>
    </location>
</feature>
<evidence type="ECO:0000313" key="6">
    <source>
        <dbReference type="Proteomes" id="UP000273001"/>
    </source>
</evidence>
<dbReference type="Gene3D" id="3.40.50.300">
    <property type="entry name" value="P-loop containing nucleotide triphosphate hydrolases"/>
    <property type="match status" value="1"/>
</dbReference>
<sequence>MLEVEHLSAWYDRKNPVVRDASFGISPGEAVGLIGVNGAGKTTMLKALCHAHRGCSVGALRYRGRPVTPATAAFKRQRYLALAEDSSFPTWSLDTFVRFLGRAYGARRRARLLDELVEGFDFGRYRGAPFASLSSGSRKKASLIAAFHAQVDILLLDEPVDFLDFSATEYLYQRILAAKEHGQAVLLSSHIAESFTRCTSRLLVLSSGSLSAPVPTPADSRDVASLIA</sequence>
<dbReference type="Proteomes" id="UP000273001">
    <property type="component" value="Chromosome"/>
</dbReference>
<dbReference type="PROSITE" id="PS50893">
    <property type="entry name" value="ABC_TRANSPORTER_2"/>
    <property type="match status" value="1"/>
</dbReference>
<dbReference type="PANTHER" id="PTHR42939">
    <property type="entry name" value="ABC TRANSPORTER ATP-BINDING PROTEIN ALBC-RELATED"/>
    <property type="match status" value="1"/>
</dbReference>
<dbReference type="SMART" id="SM00382">
    <property type="entry name" value="AAA"/>
    <property type="match status" value="1"/>
</dbReference>
<reference evidence="5 6" key="1">
    <citation type="submission" date="2018-09" db="EMBL/GenBank/DDBJ databases">
        <authorList>
            <person name="Li J."/>
        </authorList>
    </citation>
    <scope>NUCLEOTIDE SEQUENCE [LARGE SCALE GENOMIC DNA]</scope>
    <source>
        <strain evidence="5 6">2129</strain>
    </source>
</reference>
<keyword evidence="3 5" id="KW-0067">ATP-binding</keyword>
<keyword evidence="2" id="KW-0547">Nucleotide-binding</keyword>
<dbReference type="SUPFAM" id="SSF52540">
    <property type="entry name" value="P-loop containing nucleoside triphosphate hydrolases"/>
    <property type="match status" value="1"/>
</dbReference>
<dbReference type="Pfam" id="PF00005">
    <property type="entry name" value="ABC_tran"/>
    <property type="match status" value="1"/>
</dbReference>
<dbReference type="InterPro" id="IPR027417">
    <property type="entry name" value="P-loop_NTPase"/>
</dbReference>
<evidence type="ECO:0000259" key="4">
    <source>
        <dbReference type="PROSITE" id="PS50893"/>
    </source>
</evidence>
<organism evidence="5 6">
    <name type="scientific">Actinomyces lilanjuaniae</name>
    <dbReference type="NCBI Taxonomy" id="2321394"/>
    <lineage>
        <taxon>Bacteria</taxon>
        <taxon>Bacillati</taxon>
        <taxon>Actinomycetota</taxon>
        <taxon>Actinomycetes</taxon>
        <taxon>Actinomycetales</taxon>
        <taxon>Actinomycetaceae</taxon>
        <taxon>Actinomyces</taxon>
    </lineage>
</organism>
<keyword evidence="6" id="KW-1185">Reference proteome</keyword>
<evidence type="ECO:0000256" key="1">
    <source>
        <dbReference type="ARBA" id="ARBA00022448"/>
    </source>
</evidence>
<accession>A0ABM6Z4B6</accession>
<evidence type="ECO:0000256" key="3">
    <source>
        <dbReference type="ARBA" id="ARBA00022840"/>
    </source>
</evidence>
<evidence type="ECO:0000256" key="2">
    <source>
        <dbReference type="ARBA" id="ARBA00022741"/>
    </source>
</evidence>
<evidence type="ECO:0000313" key="5">
    <source>
        <dbReference type="EMBL" id="AYD89996.1"/>
    </source>
</evidence>
<dbReference type="InterPro" id="IPR003593">
    <property type="entry name" value="AAA+_ATPase"/>
</dbReference>
<keyword evidence="1" id="KW-0813">Transport</keyword>